<reference evidence="3" key="2">
    <citation type="submission" date="2024-10" db="UniProtKB">
        <authorList>
            <consortium name="EnsemblProtists"/>
        </authorList>
    </citation>
    <scope>IDENTIFICATION</scope>
</reference>
<reference evidence="4" key="1">
    <citation type="journal article" date="2013" name="Nature">
        <title>Pan genome of the phytoplankton Emiliania underpins its global distribution.</title>
        <authorList>
            <person name="Read B.A."/>
            <person name="Kegel J."/>
            <person name="Klute M.J."/>
            <person name="Kuo A."/>
            <person name="Lefebvre S.C."/>
            <person name="Maumus F."/>
            <person name="Mayer C."/>
            <person name="Miller J."/>
            <person name="Monier A."/>
            <person name="Salamov A."/>
            <person name="Young J."/>
            <person name="Aguilar M."/>
            <person name="Claverie J.M."/>
            <person name="Frickenhaus S."/>
            <person name="Gonzalez K."/>
            <person name="Herman E.K."/>
            <person name="Lin Y.C."/>
            <person name="Napier J."/>
            <person name="Ogata H."/>
            <person name="Sarno A.F."/>
            <person name="Shmutz J."/>
            <person name="Schroeder D."/>
            <person name="de Vargas C."/>
            <person name="Verret F."/>
            <person name="von Dassow P."/>
            <person name="Valentin K."/>
            <person name="Van de Peer Y."/>
            <person name="Wheeler G."/>
            <person name="Dacks J.B."/>
            <person name="Delwiche C.F."/>
            <person name="Dyhrman S.T."/>
            <person name="Glockner G."/>
            <person name="John U."/>
            <person name="Richards T."/>
            <person name="Worden A.Z."/>
            <person name="Zhang X."/>
            <person name="Grigoriev I.V."/>
            <person name="Allen A.E."/>
            <person name="Bidle K."/>
            <person name="Borodovsky M."/>
            <person name="Bowler C."/>
            <person name="Brownlee C."/>
            <person name="Cock J.M."/>
            <person name="Elias M."/>
            <person name="Gladyshev V.N."/>
            <person name="Groth M."/>
            <person name="Guda C."/>
            <person name="Hadaegh A."/>
            <person name="Iglesias-Rodriguez M.D."/>
            <person name="Jenkins J."/>
            <person name="Jones B.M."/>
            <person name="Lawson T."/>
            <person name="Leese F."/>
            <person name="Lindquist E."/>
            <person name="Lobanov A."/>
            <person name="Lomsadze A."/>
            <person name="Malik S.B."/>
            <person name="Marsh M.E."/>
            <person name="Mackinder L."/>
            <person name="Mock T."/>
            <person name="Mueller-Roeber B."/>
            <person name="Pagarete A."/>
            <person name="Parker M."/>
            <person name="Probert I."/>
            <person name="Quesneville H."/>
            <person name="Raines C."/>
            <person name="Rensing S.A."/>
            <person name="Riano-Pachon D.M."/>
            <person name="Richier S."/>
            <person name="Rokitta S."/>
            <person name="Shiraiwa Y."/>
            <person name="Soanes D.M."/>
            <person name="van der Giezen M."/>
            <person name="Wahlund T.M."/>
            <person name="Williams B."/>
            <person name="Wilson W."/>
            <person name="Wolfe G."/>
            <person name="Wurch L.L."/>
        </authorList>
    </citation>
    <scope>NUCLEOTIDE SEQUENCE</scope>
</reference>
<dbReference type="PaxDb" id="2903-EOD29920"/>
<feature type="compositionally biased region" description="Gly residues" evidence="1">
    <location>
        <begin position="359"/>
        <end position="381"/>
    </location>
</feature>
<accession>A0A0D3K2D5</accession>
<evidence type="ECO:0000313" key="4">
    <source>
        <dbReference type="Proteomes" id="UP000013827"/>
    </source>
</evidence>
<evidence type="ECO:0000256" key="2">
    <source>
        <dbReference type="SAM" id="SignalP"/>
    </source>
</evidence>
<evidence type="ECO:0000256" key="1">
    <source>
        <dbReference type="SAM" id="MobiDB-lite"/>
    </source>
</evidence>
<keyword evidence="2" id="KW-0732">Signal</keyword>
<dbReference type="KEGG" id="ehx:EMIHUDRAFT_442609"/>
<sequence>MLLSVIHLAIGAPVPPAAVVPPAAADPPAEKRMFSPAECFGDQAGCSKRLEEHPADLVGGHTNAVILASVAGAVAGGGPITAGAAGLLANTVLANDEDPTPAAQEVLAKTEPWQYERPGQDQPWHEYEQPPEKFLDFGFTMAKTNVETNVPVTVGVGDKAAAGAFALAKGVGSENSYGSYSTYYDANGEPAPTPLNAGGGAAAASEPAAAAAGSSMNMGGARLGFADDVGFAERAVPVETPPAEKRLGDGQLLMAGLNYMSGDEEAAKQIVAGKVGEVAAVNPLLSGLSGAVGGAGAAAPPQQQGGGGGYGGGGGGWGNADADGDGVPNYADAQPYGPPLAKGYGGQRYGRPGYAGPAQGWGGPGGPPGTGHSGPGGGAGWSGPRRPGSRPGGAAPVGFADDAPGRTGFADDEPGRGAAGGAPVTGDEYSDAMLGHVAHGDLGGIISTAADQAKTDPAGIQASQRLDDKLSKYDWTGVGHASTQGYIGAAQMAQGVFGRA</sequence>
<evidence type="ECO:0000313" key="3">
    <source>
        <dbReference type="EnsemblProtists" id="EOD29920"/>
    </source>
</evidence>
<proteinExistence type="predicted"/>
<feature type="compositionally biased region" description="Gly residues" evidence="1">
    <location>
        <begin position="304"/>
        <end position="318"/>
    </location>
</feature>
<name>A0A0D3K2D5_EMIH1</name>
<dbReference type="HOGENOM" id="CLU_545684_0_0_1"/>
<dbReference type="Proteomes" id="UP000013827">
    <property type="component" value="Unassembled WGS sequence"/>
</dbReference>
<dbReference type="RefSeq" id="XP_005782349.1">
    <property type="nucleotide sequence ID" value="XM_005782292.1"/>
</dbReference>
<feature type="signal peptide" evidence="2">
    <location>
        <begin position="1"/>
        <end position="25"/>
    </location>
</feature>
<dbReference type="EnsemblProtists" id="EOD29920">
    <property type="protein sequence ID" value="EOD29920"/>
    <property type="gene ID" value="EMIHUDRAFT_442609"/>
</dbReference>
<keyword evidence="4" id="KW-1185">Reference proteome</keyword>
<dbReference type="AlphaFoldDB" id="A0A0D3K2D5"/>
<protein>
    <submittedName>
        <fullName evidence="3">Uncharacterized protein</fullName>
    </submittedName>
</protein>
<dbReference type="GeneID" id="17275193"/>
<feature type="region of interest" description="Disordered" evidence="1">
    <location>
        <begin position="292"/>
        <end position="424"/>
    </location>
</feature>
<feature type="compositionally biased region" description="Low complexity" evidence="1">
    <location>
        <begin position="349"/>
        <end position="358"/>
    </location>
</feature>
<feature type="chain" id="PRO_5044236744" evidence="2">
    <location>
        <begin position="26"/>
        <end position="500"/>
    </location>
</feature>
<organism evidence="3 4">
    <name type="scientific">Emiliania huxleyi (strain CCMP1516)</name>
    <dbReference type="NCBI Taxonomy" id="280463"/>
    <lineage>
        <taxon>Eukaryota</taxon>
        <taxon>Haptista</taxon>
        <taxon>Haptophyta</taxon>
        <taxon>Prymnesiophyceae</taxon>
        <taxon>Isochrysidales</taxon>
        <taxon>Noelaerhabdaceae</taxon>
        <taxon>Emiliania</taxon>
    </lineage>
</organism>